<accession>A0A381SFW9</accession>
<dbReference type="InterPro" id="IPR002347">
    <property type="entry name" value="SDR_fam"/>
</dbReference>
<reference evidence="3" key="1">
    <citation type="submission" date="2018-05" db="EMBL/GenBank/DDBJ databases">
        <authorList>
            <person name="Lanie J.A."/>
            <person name="Ng W.-L."/>
            <person name="Kazmierczak K.M."/>
            <person name="Andrzejewski T.M."/>
            <person name="Davidsen T.M."/>
            <person name="Wayne K.J."/>
            <person name="Tettelin H."/>
            <person name="Glass J.I."/>
            <person name="Rusch D."/>
            <person name="Podicherti R."/>
            <person name="Tsui H.-C.T."/>
            <person name="Winkler M.E."/>
        </authorList>
    </citation>
    <scope>NUCLEOTIDE SEQUENCE</scope>
</reference>
<feature type="non-terminal residue" evidence="3">
    <location>
        <position position="1"/>
    </location>
</feature>
<keyword evidence="2" id="KW-0560">Oxidoreductase</keyword>
<dbReference type="PANTHER" id="PTHR24321:SF15">
    <property type="entry name" value="OXIDOREDUCTASE UCPA"/>
    <property type="match status" value="1"/>
</dbReference>
<evidence type="ECO:0000313" key="3">
    <source>
        <dbReference type="EMBL" id="SVA00083.1"/>
    </source>
</evidence>
<dbReference type="SUPFAM" id="SSF51735">
    <property type="entry name" value="NAD(P)-binding Rossmann-fold domains"/>
    <property type="match status" value="1"/>
</dbReference>
<sequence>VTVRIKNRIALITGAASGIGKATADLFEAEGAVVLRTDIADGNHHKLDVSKASDWRGFIDSIEHEHIDIVVNNAGISPHDNIENLDMATWDTIRGVVLDGVMLGCKHTLPLLKKSAYGAIVNVSSVAGIVGASEYTSYGAAKAGVRNVTKSVALHCARMRYNVRCNSVHPGSIDTPILDADKAKYGMEKVVQVRAKAIPMGRLGRAREVADAILFLASDDASFITGTELVVDGGFTAR</sequence>
<dbReference type="GO" id="GO:0016491">
    <property type="term" value="F:oxidoreductase activity"/>
    <property type="evidence" value="ECO:0007669"/>
    <property type="project" value="UniProtKB-KW"/>
</dbReference>
<dbReference type="Pfam" id="PF13561">
    <property type="entry name" value="adh_short_C2"/>
    <property type="match status" value="1"/>
</dbReference>
<organism evidence="3">
    <name type="scientific">marine metagenome</name>
    <dbReference type="NCBI Taxonomy" id="408172"/>
    <lineage>
        <taxon>unclassified sequences</taxon>
        <taxon>metagenomes</taxon>
        <taxon>ecological metagenomes</taxon>
    </lineage>
</organism>
<dbReference type="PRINTS" id="PR00080">
    <property type="entry name" value="SDRFAMILY"/>
</dbReference>
<evidence type="ECO:0008006" key="4">
    <source>
        <dbReference type="Google" id="ProtNLM"/>
    </source>
</evidence>
<dbReference type="InterPro" id="IPR036291">
    <property type="entry name" value="NAD(P)-bd_dom_sf"/>
</dbReference>
<evidence type="ECO:0000256" key="2">
    <source>
        <dbReference type="ARBA" id="ARBA00023002"/>
    </source>
</evidence>
<dbReference type="PANTHER" id="PTHR24321">
    <property type="entry name" value="DEHYDROGENASES, SHORT CHAIN"/>
    <property type="match status" value="1"/>
</dbReference>
<dbReference type="PRINTS" id="PR00081">
    <property type="entry name" value="GDHRDH"/>
</dbReference>
<gene>
    <name evidence="3" type="ORF">METZ01_LOCUS52937</name>
</gene>
<name>A0A381SFW9_9ZZZZ</name>
<dbReference type="EMBL" id="UINC01002765">
    <property type="protein sequence ID" value="SVA00083.1"/>
    <property type="molecule type" value="Genomic_DNA"/>
</dbReference>
<dbReference type="Gene3D" id="3.40.50.720">
    <property type="entry name" value="NAD(P)-binding Rossmann-like Domain"/>
    <property type="match status" value="1"/>
</dbReference>
<evidence type="ECO:0000256" key="1">
    <source>
        <dbReference type="ARBA" id="ARBA00006484"/>
    </source>
</evidence>
<dbReference type="FunFam" id="3.40.50.720:FF:000084">
    <property type="entry name" value="Short-chain dehydrogenase reductase"/>
    <property type="match status" value="1"/>
</dbReference>
<proteinExistence type="inferred from homology"/>
<comment type="similarity">
    <text evidence="1">Belongs to the short-chain dehydrogenases/reductases (SDR) family.</text>
</comment>
<dbReference type="AlphaFoldDB" id="A0A381SFW9"/>
<dbReference type="InterPro" id="IPR020904">
    <property type="entry name" value="Sc_DH/Rdtase_CS"/>
</dbReference>
<protein>
    <recommendedName>
        <fullName evidence="4">NAD(P)-dependent dehydrogenase, short-chain alcohol dehydrogenase family</fullName>
    </recommendedName>
</protein>
<dbReference type="PROSITE" id="PS00061">
    <property type="entry name" value="ADH_SHORT"/>
    <property type="match status" value="1"/>
</dbReference>